<organism evidence="4 5">
    <name type="scientific">Bemisia tabaci</name>
    <name type="common">Sweetpotato whitefly</name>
    <name type="synonym">Aleurodes tabaci</name>
    <dbReference type="NCBI Taxonomy" id="7038"/>
    <lineage>
        <taxon>Eukaryota</taxon>
        <taxon>Metazoa</taxon>
        <taxon>Ecdysozoa</taxon>
        <taxon>Arthropoda</taxon>
        <taxon>Hexapoda</taxon>
        <taxon>Insecta</taxon>
        <taxon>Pterygota</taxon>
        <taxon>Neoptera</taxon>
        <taxon>Paraneoptera</taxon>
        <taxon>Hemiptera</taxon>
        <taxon>Sternorrhyncha</taxon>
        <taxon>Aleyrodoidea</taxon>
        <taxon>Aleyrodidae</taxon>
        <taxon>Aleyrodinae</taxon>
        <taxon>Bemisia</taxon>
    </lineage>
</organism>
<dbReference type="Proteomes" id="UP001152759">
    <property type="component" value="Chromosome 7"/>
</dbReference>
<dbReference type="Gene3D" id="1.10.600.10">
    <property type="entry name" value="Farnesyl Diphosphate Synthase"/>
    <property type="match status" value="1"/>
</dbReference>
<dbReference type="Pfam" id="PF00494">
    <property type="entry name" value="SQS_PSY"/>
    <property type="match status" value="1"/>
</dbReference>
<evidence type="ECO:0000313" key="5">
    <source>
        <dbReference type="Proteomes" id="UP001152759"/>
    </source>
</evidence>
<dbReference type="InterPro" id="IPR002060">
    <property type="entry name" value="Squ/phyt_synthse"/>
</dbReference>
<comment type="catalytic activity">
    <reaction evidence="1">
        <text>2 (2E,6E,10E)-geranylgeranyl diphosphate = 15-cis-phytoene + 2 diphosphate</text>
        <dbReference type="Rhea" id="RHEA:34475"/>
        <dbReference type="ChEBI" id="CHEBI:27787"/>
        <dbReference type="ChEBI" id="CHEBI:33019"/>
        <dbReference type="ChEBI" id="CHEBI:58756"/>
        <dbReference type="EC" id="2.5.1.32"/>
    </reaction>
</comment>
<dbReference type="AlphaFoldDB" id="A0A9P0F8U3"/>
<dbReference type="EC" id="2.5.1.32" evidence="2"/>
<evidence type="ECO:0000313" key="4">
    <source>
        <dbReference type="EMBL" id="CAH0392790.1"/>
    </source>
</evidence>
<proteinExistence type="predicted"/>
<evidence type="ECO:0000256" key="2">
    <source>
        <dbReference type="ARBA" id="ARBA00012396"/>
    </source>
</evidence>
<evidence type="ECO:0000256" key="3">
    <source>
        <dbReference type="ARBA" id="ARBA00022746"/>
    </source>
</evidence>
<sequence>MVPSWIVMTLQLPLKIHHCRQLSVSKTEPVSPGKYCVSLVKKYDNENFLCTLLLPKDLQSSAFAVRAFNVEIANVLGRTKESQIALMRLKFWEDALDKIFLDAPPQQPVTIELAKAVKKGINKRTLKRLISSRAENLKLSLFPNLASMEDYAENTVSPILYALLEASGIKNVHADHAASHIGKAQGIFNLIRGLPFNIQSGQLYLPQDILVKNKVVQENILRGKSNKPLQDAIFEIASRAKQHLDKARNLTSSVPKEAYPIFLPAFTVESNLENLRLVDFDVFSPKFQKKDGLLPLKLYWKKFLHKY</sequence>
<name>A0A9P0F8U3_BEMTA</name>
<keyword evidence="3" id="KW-0125">Carotenoid biosynthesis</keyword>
<reference evidence="4" key="1">
    <citation type="submission" date="2021-12" db="EMBL/GenBank/DDBJ databases">
        <authorList>
            <person name="King R."/>
        </authorList>
    </citation>
    <scope>NUCLEOTIDE SEQUENCE</scope>
</reference>
<dbReference type="PANTHER" id="PTHR31480">
    <property type="entry name" value="BIFUNCTIONAL LYCOPENE CYCLASE/PHYTOENE SYNTHASE"/>
    <property type="match status" value="1"/>
</dbReference>
<dbReference type="InterPro" id="IPR008949">
    <property type="entry name" value="Isoprenoid_synthase_dom_sf"/>
</dbReference>
<dbReference type="EMBL" id="OU963868">
    <property type="protein sequence ID" value="CAH0392790.1"/>
    <property type="molecule type" value="Genomic_DNA"/>
</dbReference>
<keyword evidence="5" id="KW-1185">Reference proteome</keyword>
<evidence type="ECO:0000256" key="1">
    <source>
        <dbReference type="ARBA" id="ARBA00001805"/>
    </source>
</evidence>
<gene>
    <name evidence="4" type="ORF">BEMITA_LOCUS11263</name>
</gene>
<dbReference type="KEGG" id="btab:109032692"/>
<accession>A0A9P0F8U3</accession>
<dbReference type="GO" id="GO:0016117">
    <property type="term" value="P:carotenoid biosynthetic process"/>
    <property type="evidence" value="ECO:0007669"/>
    <property type="project" value="UniProtKB-KW"/>
</dbReference>
<protein>
    <recommendedName>
        <fullName evidence="2">15-cis-phytoene synthase</fullName>
        <ecNumber evidence="2">2.5.1.32</ecNumber>
    </recommendedName>
</protein>
<dbReference type="SUPFAM" id="SSF48576">
    <property type="entry name" value="Terpenoid synthases"/>
    <property type="match status" value="1"/>
</dbReference>